<protein>
    <submittedName>
        <fullName evidence="1">Uncharacterized protein</fullName>
    </submittedName>
</protein>
<reference evidence="1 2" key="1">
    <citation type="submission" date="2023-07" db="EMBL/GenBank/DDBJ databases">
        <title>Sorghum-associated microbial communities from plants grown in Nebraska, USA.</title>
        <authorList>
            <person name="Schachtman D."/>
        </authorList>
    </citation>
    <scope>NUCLEOTIDE SEQUENCE [LARGE SCALE GENOMIC DNA]</scope>
    <source>
        <strain evidence="1 2">3262</strain>
    </source>
</reference>
<organism evidence="1 2">
    <name type="scientific">Mucilaginibacter pocheonensis</name>
    <dbReference type="NCBI Taxonomy" id="398050"/>
    <lineage>
        <taxon>Bacteria</taxon>
        <taxon>Pseudomonadati</taxon>
        <taxon>Bacteroidota</taxon>
        <taxon>Sphingobacteriia</taxon>
        <taxon>Sphingobacteriales</taxon>
        <taxon>Sphingobacteriaceae</taxon>
        <taxon>Mucilaginibacter</taxon>
    </lineage>
</organism>
<comment type="caution">
    <text evidence="1">The sequence shown here is derived from an EMBL/GenBank/DDBJ whole genome shotgun (WGS) entry which is preliminary data.</text>
</comment>
<accession>A0ABU1T6B8</accession>
<evidence type="ECO:0000313" key="1">
    <source>
        <dbReference type="EMBL" id="MDR6940775.1"/>
    </source>
</evidence>
<dbReference type="RefSeq" id="WP_310091801.1">
    <property type="nucleotide sequence ID" value="NZ_JAVDUU010000001.1"/>
</dbReference>
<dbReference type="EMBL" id="JAVDUU010000001">
    <property type="protein sequence ID" value="MDR6940775.1"/>
    <property type="molecule type" value="Genomic_DNA"/>
</dbReference>
<evidence type="ECO:0000313" key="2">
    <source>
        <dbReference type="Proteomes" id="UP001247620"/>
    </source>
</evidence>
<proteinExistence type="predicted"/>
<sequence>MDHRILKLAAKKMAKGATTAELNELQELLSNDPDAEEILRIIAEMKFISSPVYDSSANGINKQHVKIIERISYSQDSQIGKPCLNYKNGNLN</sequence>
<gene>
    <name evidence="1" type="ORF">J2W55_000603</name>
</gene>
<keyword evidence="2" id="KW-1185">Reference proteome</keyword>
<name>A0ABU1T6B8_9SPHI</name>
<dbReference type="Proteomes" id="UP001247620">
    <property type="component" value="Unassembled WGS sequence"/>
</dbReference>